<gene>
    <name evidence="1" type="ORF">A3G49_04690</name>
</gene>
<protein>
    <submittedName>
        <fullName evidence="1">Uncharacterized protein</fullName>
    </submittedName>
</protein>
<reference evidence="1 2" key="1">
    <citation type="journal article" date="2016" name="Nat. Commun.">
        <title>Thousands of microbial genomes shed light on interconnected biogeochemical processes in an aquifer system.</title>
        <authorList>
            <person name="Anantharaman K."/>
            <person name="Brown C.T."/>
            <person name="Hug L.A."/>
            <person name="Sharon I."/>
            <person name="Castelle C.J."/>
            <person name="Probst A.J."/>
            <person name="Thomas B.C."/>
            <person name="Singh A."/>
            <person name="Wilkins M.J."/>
            <person name="Karaoz U."/>
            <person name="Brodie E.L."/>
            <person name="Williams K.H."/>
            <person name="Hubbard S.S."/>
            <person name="Banfield J.F."/>
        </authorList>
    </citation>
    <scope>NUCLEOTIDE SEQUENCE [LARGE SCALE GENOMIC DNA]</scope>
</reference>
<dbReference type="Proteomes" id="UP000177171">
    <property type="component" value="Unassembled WGS sequence"/>
</dbReference>
<comment type="caution">
    <text evidence="1">The sequence shown here is derived from an EMBL/GenBank/DDBJ whole genome shotgun (WGS) entry which is preliminary data.</text>
</comment>
<organism evidence="1 2">
    <name type="scientific">Candidatus Sungbacteria bacterium RIFCSPLOWO2_12_FULL_41_11</name>
    <dbReference type="NCBI Taxonomy" id="1802286"/>
    <lineage>
        <taxon>Bacteria</taxon>
        <taxon>Candidatus Sungiibacteriota</taxon>
    </lineage>
</organism>
<dbReference type="EMBL" id="MHQY01000045">
    <property type="protein sequence ID" value="OHA12578.1"/>
    <property type="molecule type" value="Genomic_DNA"/>
</dbReference>
<sequence>MFEKPTQGVERWIDEKGQTIIVKSFFSKFYIDPEMERLSRDYNIWECDGKIRYSSLGKGEKEHLAARILGLVRVVSDSDGPRLVGIKKNELEMFAGRSYEDWFINGFVEYGFLREKLIKGELVLFPTEKLLENQRISKRK</sequence>
<proteinExistence type="predicted"/>
<accession>A0A1G2LLR8</accession>
<name>A0A1G2LLR8_9BACT</name>
<evidence type="ECO:0000313" key="2">
    <source>
        <dbReference type="Proteomes" id="UP000177171"/>
    </source>
</evidence>
<evidence type="ECO:0000313" key="1">
    <source>
        <dbReference type="EMBL" id="OHA12578.1"/>
    </source>
</evidence>
<dbReference type="AlphaFoldDB" id="A0A1G2LLR8"/>